<evidence type="ECO:0000313" key="1">
    <source>
        <dbReference type="EMBL" id="AUZ95276.1"/>
    </source>
</evidence>
<name>A0A2L0V0I7_9CAUD</name>
<keyword evidence="2" id="KW-1185">Reference proteome</keyword>
<dbReference type="KEGG" id="vg:40088520"/>
<dbReference type="GeneID" id="40088520"/>
<accession>A0A2L0V0I7</accession>
<evidence type="ECO:0000313" key="2">
    <source>
        <dbReference type="Proteomes" id="UP000223025"/>
    </source>
</evidence>
<dbReference type="RefSeq" id="YP_009612182.1">
    <property type="nucleotide sequence ID" value="NC_042013.1"/>
</dbReference>
<protein>
    <submittedName>
        <fullName evidence="1">Uncharacterized protein</fullName>
    </submittedName>
</protein>
<dbReference type="EMBL" id="MF403008">
    <property type="protein sequence ID" value="AUZ95276.1"/>
    <property type="molecule type" value="Genomic_DNA"/>
</dbReference>
<reference evidence="1 2" key="1">
    <citation type="submission" date="2017-06" db="EMBL/GenBank/DDBJ databases">
        <authorList>
            <person name="Kim H.J."/>
            <person name="Triplett B.A."/>
        </authorList>
    </citation>
    <scope>NUCLEOTIDE SEQUENCE [LARGE SCALE GENOMIC DNA]</scope>
</reference>
<dbReference type="Proteomes" id="UP000223025">
    <property type="component" value="Segment"/>
</dbReference>
<proteinExistence type="predicted"/>
<sequence>MPYFRELQDGNGVLVSSMKMLTKADVEYVAEVFNLLDPSHLYEASRNFMGYEGFDGTVSRYEKSVFGHKGKYIETISRQELLEICDDRPMVHQSVSHV</sequence>
<organism evidence="1 2">
    <name type="scientific">Agrobacterium phage Atu_ph07</name>
    <dbReference type="NCBI Taxonomy" id="2024264"/>
    <lineage>
        <taxon>Viruses</taxon>
        <taxon>Duplodnaviria</taxon>
        <taxon>Heunggongvirae</taxon>
        <taxon>Uroviricota</taxon>
        <taxon>Caudoviricetes</taxon>
        <taxon>Polybotosvirus</taxon>
        <taxon>Polybotosvirus Atuph07</taxon>
    </lineage>
</organism>